<gene>
    <name evidence="2" type="ORF">MRY18106EAS_10360</name>
</gene>
<organism evidence="2">
    <name type="scientific">Enterobacter asburiae</name>
    <dbReference type="NCBI Taxonomy" id="61645"/>
    <lineage>
        <taxon>Bacteria</taxon>
        <taxon>Pseudomonadati</taxon>
        <taxon>Pseudomonadota</taxon>
        <taxon>Gammaproteobacteria</taxon>
        <taxon>Enterobacterales</taxon>
        <taxon>Enterobacteriaceae</taxon>
        <taxon>Enterobacter</taxon>
        <taxon>Enterobacter cloacae complex</taxon>
    </lineage>
</organism>
<dbReference type="AlphaFoldDB" id="A0A455VNP1"/>
<dbReference type="EMBL" id="AP019533">
    <property type="protein sequence ID" value="BBI94504.1"/>
    <property type="molecule type" value="Genomic_DNA"/>
</dbReference>
<sequence>MTGRECSAIRTAKETVKHKTRRLTVSSAGNYPEYEPFAALRIKGKWLEAAGFPVDTPVEIMVEDGWW</sequence>
<reference evidence="2" key="1">
    <citation type="submission" date="2019-03" db="EMBL/GenBank/DDBJ databases">
        <title>Complete genome sequences of Enterobacter asburiae str. MRY18-106 isolated from a patient in Japan.</title>
        <authorList>
            <person name="Sekizuka T."/>
            <person name="Matsui M."/>
            <person name="Takara T."/>
            <person name="Uechi A."/>
            <person name="Harakuni M."/>
            <person name="Kimura T."/>
            <person name="Suzuki S."/>
            <person name="Kuroda M."/>
        </authorList>
    </citation>
    <scope>NUCLEOTIDE SEQUENCE</scope>
    <source>
        <strain evidence="2">MRY18-106</strain>
    </source>
</reference>
<dbReference type="GO" id="GO:0005737">
    <property type="term" value="C:cytoplasm"/>
    <property type="evidence" value="ECO:0007669"/>
    <property type="project" value="InterPro"/>
</dbReference>
<dbReference type="Pfam" id="PF08845">
    <property type="entry name" value="SymE_toxin"/>
    <property type="match status" value="1"/>
</dbReference>
<name>A0A455VNP1_ENTAS</name>
<protein>
    <recommendedName>
        <fullName evidence="1">Toxin SymE-like domain-containing protein</fullName>
    </recommendedName>
</protein>
<dbReference type="GO" id="GO:0016788">
    <property type="term" value="F:hydrolase activity, acting on ester bonds"/>
    <property type="evidence" value="ECO:0007669"/>
    <property type="project" value="InterPro"/>
</dbReference>
<evidence type="ECO:0000259" key="1">
    <source>
        <dbReference type="Pfam" id="PF08845"/>
    </source>
</evidence>
<dbReference type="GO" id="GO:0003723">
    <property type="term" value="F:RNA binding"/>
    <property type="evidence" value="ECO:0007669"/>
    <property type="project" value="InterPro"/>
</dbReference>
<feature type="domain" description="Toxin SymE-like" evidence="1">
    <location>
        <begin position="21"/>
        <end position="65"/>
    </location>
</feature>
<evidence type="ECO:0000313" key="2">
    <source>
        <dbReference type="EMBL" id="BBI94504.1"/>
    </source>
</evidence>
<proteinExistence type="predicted"/>
<accession>A0A455VNP1</accession>
<dbReference type="GO" id="GO:0016070">
    <property type="term" value="P:RNA metabolic process"/>
    <property type="evidence" value="ECO:0007669"/>
    <property type="project" value="InterPro"/>
</dbReference>
<dbReference type="InterPro" id="IPR014944">
    <property type="entry name" value="Toxin_SymE-like"/>
</dbReference>